<keyword evidence="2" id="KW-1185">Reference proteome</keyword>
<gene>
    <name evidence="1" type="ORF">FNV43_RR11590</name>
</gene>
<evidence type="ECO:0000313" key="1">
    <source>
        <dbReference type="EMBL" id="KAF3446411.1"/>
    </source>
</evidence>
<sequence length="361" mass="40559">MRSAHQRLEVGYDHVRDRLDQDVVDVDLHTAKASVVPQESDHWVRISGPTVPILVIRRWSGSSDLLKILQRSIFSTWATPAQNPISLFHPFDIESRVTVISESNSSTFSSREFNLPVVSRWLDIGQLDSHLFYSAEEDDVRRAPIRLSATDLECSMYATNRNLGYGQPIFANGPRSDHSAVLYGPCSHSVVLVKPFPTRGHLFVPGYSQNLLSRARRLNHFGILLLQWRIRPSLITQTPSFLLQNYKSPGLFRSSRGVVMPLRSGMAGPLLSWDILIRGVQILFRFLPYGSRCPREWSPSPTSFSPKLGRYPSGPPCRTCKSPAAVQINPLRLELFRAALKASNSLPIDPLPAPLWSARVD</sequence>
<dbReference type="EMBL" id="VOIH02000005">
    <property type="protein sequence ID" value="KAF3446411.1"/>
    <property type="molecule type" value="Genomic_DNA"/>
</dbReference>
<name>A0A8K0H620_9ROSA</name>
<dbReference type="Proteomes" id="UP000796880">
    <property type="component" value="Unassembled WGS sequence"/>
</dbReference>
<evidence type="ECO:0000313" key="2">
    <source>
        <dbReference type="Proteomes" id="UP000796880"/>
    </source>
</evidence>
<dbReference type="AlphaFoldDB" id="A0A8K0H620"/>
<proteinExistence type="predicted"/>
<protein>
    <submittedName>
        <fullName evidence="1">Uncharacterized protein</fullName>
    </submittedName>
</protein>
<organism evidence="1 2">
    <name type="scientific">Rhamnella rubrinervis</name>
    <dbReference type="NCBI Taxonomy" id="2594499"/>
    <lineage>
        <taxon>Eukaryota</taxon>
        <taxon>Viridiplantae</taxon>
        <taxon>Streptophyta</taxon>
        <taxon>Embryophyta</taxon>
        <taxon>Tracheophyta</taxon>
        <taxon>Spermatophyta</taxon>
        <taxon>Magnoliopsida</taxon>
        <taxon>eudicotyledons</taxon>
        <taxon>Gunneridae</taxon>
        <taxon>Pentapetalae</taxon>
        <taxon>rosids</taxon>
        <taxon>fabids</taxon>
        <taxon>Rosales</taxon>
        <taxon>Rhamnaceae</taxon>
        <taxon>rhamnoid group</taxon>
        <taxon>Rhamneae</taxon>
        <taxon>Rhamnella</taxon>
    </lineage>
</organism>
<comment type="caution">
    <text evidence="1">The sequence shown here is derived from an EMBL/GenBank/DDBJ whole genome shotgun (WGS) entry which is preliminary data.</text>
</comment>
<accession>A0A8K0H620</accession>
<reference evidence="1" key="1">
    <citation type="submission" date="2020-03" db="EMBL/GenBank/DDBJ databases">
        <title>A high-quality chromosome-level genome assembly of a woody plant with both climbing and erect habits, Rhamnella rubrinervis.</title>
        <authorList>
            <person name="Lu Z."/>
            <person name="Yang Y."/>
            <person name="Zhu X."/>
            <person name="Sun Y."/>
        </authorList>
    </citation>
    <scope>NUCLEOTIDE SEQUENCE</scope>
    <source>
        <strain evidence="1">BYM</strain>
        <tissue evidence="1">Leaf</tissue>
    </source>
</reference>